<gene>
    <name evidence="7 9" type="primary">aroE</name>
    <name evidence="9" type="ORF">Ctaglu_43130</name>
</gene>
<dbReference type="NCBIfam" id="TIGR00507">
    <property type="entry name" value="aroE"/>
    <property type="match status" value="1"/>
</dbReference>
<dbReference type="PANTHER" id="PTHR21089:SF1">
    <property type="entry name" value="BIFUNCTIONAL 3-DEHYDROQUINATE DEHYDRATASE_SHIKIMATE DEHYDROGENASE, CHLOROPLASTIC"/>
    <property type="match status" value="1"/>
</dbReference>
<dbReference type="InterPro" id="IPR011342">
    <property type="entry name" value="Shikimate_DH"/>
</dbReference>
<dbReference type="Gene3D" id="3.40.50.10860">
    <property type="entry name" value="Leucine Dehydrogenase, chain A, domain 1"/>
    <property type="match status" value="1"/>
</dbReference>
<evidence type="ECO:0000256" key="6">
    <source>
        <dbReference type="ARBA" id="ARBA00023141"/>
    </source>
</evidence>
<feature type="binding site" evidence="7">
    <location>
        <position position="61"/>
    </location>
    <ligand>
        <name>shikimate</name>
        <dbReference type="ChEBI" id="CHEBI:36208"/>
    </ligand>
</feature>
<dbReference type="GO" id="GO:0008652">
    <property type="term" value="P:amino acid biosynthetic process"/>
    <property type="evidence" value="ECO:0007669"/>
    <property type="project" value="UniProtKB-KW"/>
</dbReference>
<keyword evidence="5 7" id="KW-0560">Oxidoreductase</keyword>
<comment type="caution">
    <text evidence="9">The sequence shown here is derived from an EMBL/GenBank/DDBJ whole genome shotgun (WGS) entry which is preliminary data.</text>
</comment>
<feature type="binding site" evidence="7">
    <location>
        <begin position="14"/>
        <end position="16"/>
    </location>
    <ligand>
        <name>shikimate</name>
        <dbReference type="ChEBI" id="CHEBI:36208"/>
    </ligand>
</feature>
<dbReference type="GO" id="GO:0019632">
    <property type="term" value="P:shikimate metabolic process"/>
    <property type="evidence" value="ECO:0007669"/>
    <property type="project" value="InterPro"/>
</dbReference>
<dbReference type="SUPFAM" id="SSF51735">
    <property type="entry name" value="NAD(P)-binding Rossmann-fold domains"/>
    <property type="match status" value="1"/>
</dbReference>
<dbReference type="EMBL" id="BHYK01000039">
    <property type="protein sequence ID" value="GCD12690.1"/>
    <property type="molecule type" value="Genomic_DNA"/>
</dbReference>
<dbReference type="Gene3D" id="3.40.50.720">
    <property type="entry name" value="NAD(P)-binding Rossmann-like Domain"/>
    <property type="match status" value="1"/>
</dbReference>
<feature type="domain" description="Shikimate dehydrogenase substrate binding N-terminal" evidence="8">
    <location>
        <begin position="6"/>
        <end position="88"/>
    </location>
</feature>
<comment type="similarity">
    <text evidence="7">Belongs to the shikimate dehydrogenase family.</text>
</comment>
<evidence type="ECO:0000256" key="5">
    <source>
        <dbReference type="ARBA" id="ARBA00023002"/>
    </source>
</evidence>
<feature type="binding site" evidence="7">
    <location>
        <begin position="125"/>
        <end position="129"/>
    </location>
    <ligand>
        <name>NADP(+)</name>
        <dbReference type="ChEBI" id="CHEBI:58349"/>
    </ligand>
</feature>
<evidence type="ECO:0000256" key="1">
    <source>
        <dbReference type="ARBA" id="ARBA00004871"/>
    </source>
</evidence>
<dbReference type="HAMAP" id="MF_00222">
    <property type="entry name" value="Shikimate_DH_AroE"/>
    <property type="match status" value="1"/>
</dbReference>
<comment type="subunit">
    <text evidence="7">Homodimer.</text>
</comment>
<dbReference type="GO" id="GO:0009073">
    <property type="term" value="P:aromatic amino acid family biosynthetic process"/>
    <property type="evidence" value="ECO:0007669"/>
    <property type="project" value="UniProtKB-KW"/>
</dbReference>
<accession>A0A401UT08</accession>
<dbReference type="RefSeq" id="WP_125005578.1">
    <property type="nucleotide sequence ID" value="NZ_BHYK01000039.1"/>
</dbReference>
<dbReference type="GO" id="GO:0004764">
    <property type="term" value="F:shikimate 3-dehydrogenase (NADP+) activity"/>
    <property type="evidence" value="ECO:0007669"/>
    <property type="project" value="UniProtKB-UniRule"/>
</dbReference>
<dbReference type="GO" id="GO:0009423">
    <property type="term" value="P:chorismate biosynthetic process"/>
    <property type="evidence" value="ECO:0007669"/>
    <property type="project" value="UniProtKB-UniRule"/>
</dbReference>
<keyword evidence="4 7" id="KW-0521">NADP</keyword>
<protein>
    <recommendedName>
        <fullName evidence="2 7">Shikimate dehydrogenase (NADP(+))</fullName>
        <shortName evidence="7">SDH</shortName>
        <ecNumber evidence="2 7">1.1.1.25</ecNumber>
    </recommendedName>
</protein>
<comment type="pathway">
    <text evidence="1 7">Metabolic intermediate biosynthesis; chorismate biosynthesis; chorismate from D-erythrose 4-phosphate and phosphoenolpyruvate: step 4/7.</text>
</comment>
<keyword evidence="3 7" id="KW-0028">Amino-acid biosynthesis</keyword>
<dbReference type="InterPro" id="IPR036291">
    <property type="entry name" value="NAD(P)-bd_dom_sf"/>
</dbReference>
<dbReference type="EC" id="1.1.1.25" evidence="2 7"/>
<comment type="function">
    <text evidence="7">Involved in the biosynthesis of the chorismate, which leads to the biosynthesis of aromatic amino acids. Catalyzes the reversible NADPH linked reduction of 3-dehydroshikimate (DHSA) to yield shikimate (SA).</text>
</comment>
<dbReference type="GO" id="GO:0050661">
    <property type="term" value="F:NADP binding"/>
    <property type="evidence" value="ECO:0007669"/>
    <property type="project" value="InterPro"/>
</dbReference>
<comment type="caution">
    <text evidence="7">Lacks conserved residue(s) required for the propagation of feature annotation.</text>
</comment>
<comment type="catalytic activity">
    <reaction evidence="7">
        <text>shikimate + NADP(+) = 3-dehydroshikimate + NADPH + H(+)</text>
        <dbReference type="Rhea" id="RHEA:17737"/>
        <dbReference type="ChEBI" id="CHEBI:15378"/>
        <dbReference type="ChEBI" id="CHEBI:16630"/>
        <dbReference type="ChEBI" id="CHEBI:36208"/>
        <dbReference type="ChEBI" id="CHEBI:57783"/>
        <dbReference type="ChEBI" id="CHEBI:58349"/>
        <dbReference type="EC" id="1.1.1.25"/>
    </reaction>
</comment>
<evidence type="ECO:0000256" key="2">
    <source>
        <dbReference type="ARBA" id="ARBA00012962"/>
    </source>
</evidence>
<dbReference type="InterPro" id="IPR022893">
    <property type="entry name" value="Shikimate_DH_fam"/>
</dbReference>
<evidence type="ECO:0000313" key="10">
    <source>
        <dbReference type="Proteomes" id="UP000287872"/>
    </source>
</evidence>
<dbReference type="CDD" id="cd01065">
    <property type="entry name" value="NAD_bind_Shikimate_DH"/>
    <property type="match status" value="1"/>
</dbReference>
<dbReference type="UniPathway" id="UPA00053">
    <property type="reaction ID" value="UER00087"/>
</dbReference>
<feature type="binding site" evidence="7">
    <location>
        <position position="234"/>
    </location>
    <ligand>
        <name>NADP(+)</name>
        <dbReference type="ChEBI" id="CHEBI:58349"/>
    </ligand>
</feature>
<feature type="binding site" evidence="7">
    <location>
        <position position="101"/>
    </location>
    <ligand>
        <name>shikimate</name>
        <dbReference type="ChEBI" id="CHEBI:36208"/>
    </ligand>
</feature>
<dbReference type="GO" id="GO:0005829">
    <property type="term" value="C:cytosol"/>
    <property type="evidence" value="ECO:0007669"/>
    <property type="project" value="TreeGrafter"/>
</dbReference>
<feature type="binding site" evidence="7">
    <location>
        <position position="213"/>
    </location>
    <ligand>
        <name>shikimate</name>
        <dbReference type="ChEBI" id="CHEBI:36208"/>
    </ligand>
</feature>
<proteinExistence type="inferred from homology"/>
<feature type="binding site" evidence="7">
    <location>
        <position position="86"/>
    </location>
    <ligand>
        <name>shikimate</name>
        <dbReference type="ChEBI" id="CHEBI:36208"/>
    </ligand>
</feature>
<dbReference type="Pfam" id="PF08501">
    <property type="entry name" value="Shikimate_dh_N"/>
    <property type="match status" value="1"/>
</dbReference>
<dbReference type="Proteomes" id="UP000287872">
    <property type="component" value="Unassembled WGS sequence"/>
</dbReference>
<keyword evidence="10" id="KW-1185">Reference proteome</keyword>
<name>A0A401UT08_9CLOT</name>
<evidence type="ECO:0000259" key="8">
    <source>
        <dbReference type="Pfam" id="PF08501"/>
    </source>
</evidence>
<feature type="active site" description="Proton acceptor" evidence="7">
    <location>
        <position position="65"/>
    </location>
</feature>
<organism evidence="9 10">
    <name type="scientific">Clostridium tagluense</name>
    <dbReference type="NCBI Taxonomy" id="360422"/>
    <lineage>
        <taxon>Bacteria</taxon>
        <taxon>Bacillati</taxon>
        <taxon>Bacillota</taxon>
        <taxon>Clostridia</taxon>
        <taxon>Eubacteriales</taxon>
        <taxon>Clostridiaceae</taxon>
        <taxon>Clostridium</taxon>
    </lineage>
</organism>
<dbReference type="PANTHER" id="PTHR21089">
    <property type="entry name" value="SHIKIMATE DEHYDROGENASE"/>
    <property type="match status" value="1"/>
</dbReference>
<sequence length="254" mass="28820">MKYTGLIGNNIQYSRSPEVHNEYYRLNGLDFNYRLYDLQKNEISCFIENLEKNNIVGFNVTIPYKEHIISFLDKVAYPANDIGAVNTVVLKDNKLIGYNTDYLGFIKSLKVEGINSLNGKALIIGNGGAAKSIFFALKDLGIESIDITGRDKHKILNQFSEMDKFVEFNSIIDCSNYNIIVNCTPLGGINHLKEFTLKLENASEKNILYDLNYIPEKTLFLKQGKEKGAKIINGKNMLKFQAHFAIDIWKASLK</sequence>
<feature type="binding site" evidence="7">
    <location>
        <position position="211"/>
    </location>
    <ligand>
        <name>NADP(+)</name>
        <dbReference type="ChEBI" id="CHEBI:58349"/>
    </ligand>
</feature>
<dbReference type="InterPro" id="IPR013708">
    <property type="entry name" value="Shikimate_DH-bd_N"/>
</dbReference>
<evidence type="ECO:0000256" key="7">
    <source>
        <dbReference type="HAMAP-Rule" id="MF_00222"/>
    </source>
</evidence>
<dbReference type="SUPFAM" id="SSF53223">
    <property type="entry name" value="Aminoacid dehydrogenase-like, N-terminal domain"/>
    <property type="match status" value="1"/>
</dbReference>
<evidence type="ECO:0000256" key="3">
    <source>
        <dbReference type="ARBA" id="ARBA00022605"/>
    </source>
</evidence>
<dbReference type="InterPro" id="IPR046346">
    <property type="entry name" value="Aminoacid_DH-like_N_sf"/>
</dbReference>
<keyword evidence="6 7" id="KW-0057">Aromatic amino acid biosynthesis</keyword>
<dbReference type="OrthoDB" id="9792692at2"/>
<feature type="binding site" evidence="7">
    <location>
        <position position="241"/>
    </location>
    <ligand>
        <name>shikimate</name>
        <dbReference type="ChEBI" id="CHEBI:36208"/>
    </ligand>
</feature>
<evidence type="ECO:0000256" key="4">
    <source>
        <dbReference type="ARBA" id="ARBA00022857"/>
    </source>
</evidence>
<evidence type="ECO:0000313" key="9">
    <source>
        <dbReference type="EMBL" id="GCD12690.1"/>
    </source>
</evidence>
<dbReference type="AlphaFoldDB" id="A0A401UT08"/>
<reference evidence="9 10" key="1">
    <citation type="submission" date="2018-11" db="EMBL/GenBank/DDBJ databases">
        <title>Genome sequencing and assembly of Clostridium tagluense strain A121.</title>
        <authorList>
            <person name="Murakami T."/>
            <person name="Segawa T."/>
            <person name="Shcherbakova V.A."/>
            <person name="Mori H."/>
            <person name="Yoshimura Y."/>
        </authorList>
    </citation>
    <scope>NUCLEOTIDE SEQUENCE [LARGE SCALE GENOMIC DNA]</scope>
    <source>
        <strain evidence="9 10">A121</strain>
    </source>
</reference>